<evidence type="ECO:0000256" key="2">
    <source>
        <dbReference type="ARBA" id="ARBA00007494"/>
    </source>
</evidence>
<evidence type="ECO:0000256" key="5">
    <source>
        <dbReference type="ARBA" id="ARBA00022603"/>
    </source>
</evidence>
<organism evidence="14 15">
    <name type="scientific">Fragariocoptes setiger</name>
    <dbReference type="NCBI Taxonomy" id="1670756"/>
    <lineage>
        <taxon>Eukaryota</taxon>
        <taxon>Metazoa</taxon>
        <taxon>Ecdysozoa</taxon>
        <taxon>Arthropoda</taxon>
        <taxon>Chelicerata</taxon>
        <taxon>Arachnida</taxon>
        <taxon>Acari</taxon>
        <taxon>Acariformes</taxon>
        <taxon>Trombidiformes</taxon>
        <taxon>Prostigmata</taxon>
        <taxon>Eupodina</taxon>
        <taxon>Eriophyoidea</taxon>
        <taxon>Phytoptidae</taxon>
        <taxon>Fragariocoptes</taxon>
    </lineage>
</organism>
<dbReference type="CDD" id="cd02440">
    <property type="entry name" value="AdoMet_MTases"/>
    <property type="match status" value="1"/>
</dbReference>
<feature type="active site" description="Nucleophile" evidence="11">
    <location>
        <position position="347"/>
    </location>
</feature>
<dbReference type="Pfam" id="PF25376">
    <property type="entry name" value="Pre-PUA_NSUN2"/>
    <property type="match status" value="1"/>
</dbReference>
<comment type="subcellular location">
    <subcellularLocation>
        <location evidence="1">Nucleus</location>
    </subcellularLocation>
</comment>
<evidence type="ECO:0000256" key="10">
    <source>
        <dbReference type="ARBA" id="ARBA00023242"/>
    </source>
</evidence>
<feature type="binding site" evidence="11">
    <location>
        <position position="243"/>
    </location>
    <ligand>
        <name>S-adenosyl-L-methionine</name>
        <dbReference type="ChEBI" id="CHEBI:59789"/>
    </ligand>
</feature>
<keyword evidence="6 11" id="KW-0808">Transferase</keyword>
<evidence type="ECO:0000256" key="7">
    <source>
        <dbReference type="ARBA" id="ARBA00022691"/>
    </source>
</evidence>
<dbReference type="PANTHER" id="PTHR22808:SF1">
    <property type="entry name" value="RNA CYTOSINE-C(5)-METHYLTRANSFERASE NSUN2-RELATED"/>
    <property type="match status" value="1"/>
</dbReference>
<dbReference type="PRINTS" id="PR02008">
    <property type="entry name" value="RCMTFAMILY"/>
</dbReference>
<keyword evidence="5 11" id="KW-0489">Methyltransferase</keyword>
<dbReference type="InterPro" id="IPR057285">
    <property type="entry name" value="Pre-PUA_NSUN2"/>
</dbReference>
<evidence type="ECO:0000256" key="3">
    <source>
        <dbReference type="ARBA" id="ARBA00012629"/>
    </source>
</evidence>
<keyword evidence="15" id="KW-1185">Reference proteome</keyword>
<dbReference type="EC" id="2.1.1.203" evidence="3"/>
<evidence type="ECO:0000256" key="12">
    <source>
        <dbReference type="SAM" id="MobiDB-lite"/>
    </source>
</evidence>
<keyword evidence="7 11" id="KW-0949">S-adenosyl-L-methionine</keyword>
<dbReference type="InterPro" id="IPR029063">
    <property type="entry name" value="SAM-dependent_MTases_sf"/>
</dbReference>
<dbReference type="InterPro" id="IPR018314">
    <property type="entry name" value="RsmB/NOL1/NOP2-like_CS"/>
</dbReference>
<evidence type="ECO:0000256" key="8">
    <source>
        <dbReference type="ARBA" id="ARBA00022694"/>
    </source>
</evidence>
<evidence type="ECO:0000256" key="11">
    <source>
        <dbReference type="PROSITE-ProRule" id="PRU01023"/>
    </source>
</evidence>
<sequence>MGRFKKRNKNKQPQRENVYRQDSKEKDSVRGPYKRITKECPNFETFYKAQKLVPDSDWSVFMECLRDPLPASFRINAFCPSQAKVLRDMVESCFEDLLTTNIEAISTNEGPAETNSGACSEFIDTAKVHASFTKTALQNLDWYPDRMAWQLNYTRIDIRKSPRLRELHKLLMVETETGHISRQESVSMIPPLLIDVRSGHAVLDMCAAPGSKTAQLIEYMMNDSRLNTNRQSNIESGIVIANDVDNKRCYMLVHQSGRLNAPNCIIINQDAGKMPVLFAAKPDIELKFDRILCDVPCTGDGTIRKNLDVWMKWNVQNSHQFHGMQLKIARRGLDLLKKNGLMVYSTCSLNPSEDESVVAELLRSAKGSIELMDVSDKLEGLKYLPGLIQWTVFSRDMKPIKCPEDIPEEYVTQLKPSLFPPKPDELSQLNLNRCIRLLPHLQNTGGFFVAVFRKLTEKMPWEQEKVKTSEIEQQQSSQERKHPPKKIRMQGFKEDPFIFLSKDNEDWCRIKHAFGIDDLFPVDQLLHRCSEGKMRNIYLISRAGKQFIEANGDRDLVVKIINCGQRLFSRADKKSDAGYRMCQDGVNILLPYIKKELCVDCNRTDLTRLLLIRHSGINNFTEKTRQDLLKLPYGSFILIYKHEFDQQSSKNGEGSPVEVIDMPLVAWRGEHTVVLYVSDNYRLHLAGLLRIELPVNAKADNDTTHSTNQDVLSEPKEGVHDPSISVVDTNNI</sequence>
<feature type="region of interest" description="Disordered" evidence="12">
    <location>
        <begin position="699"/>
        <end position="732"/>
    </location>
</feature>
<proteinExistence type="inferred from homology"/>
<dbReference type="InterPro" id="IPR001678">
    <property type="entry name" value="MeTrfase_RsmB-F_NOP2_dom"/>
</dbReference>
<dbReference type="InterPro" id="IPR057286">
    <property type="entry name" value="PUA_NSUN2"/>
</dbReference>
<feature type="binding site" evidence="11">
    <location>
        <position position="270"/>
    </location>
    <ligand>
        <name>S-adenosyl-L-methionine</name>
        <dbReference type="ChEBI" id="CHEBI:59789"/>
    </ligand>
</feature>
<feature type="binding site" evidence="11">
    <location>
        <position position="294"/>
    </location>
    <ligand>
        <name>S-adenosyl-L-methionine</name>
        <dbReference type="ChEBI" id="CHEBI:59789"/>
    </ligand>
</feature>
<dbReference type="Gene3D" id="3.40.50.150">
    <property type="entry name" value="Vaccinia Virus protein VP39"/>
    <property type="match status" value="1"/>
</dbReference>
<feature type="region of interest" description="Disordered" evidence="12">
    <location>
        <begin position="463"/>
        <end position="485"/>
    </location>
</feature>
<feature type="domain" description="SAM-dependent MTase RsmB/NOP-type" evidence="13">
    <location>
        <begin position="109"/>
        <end position="455"/>
    </location>
</feature>
<dbReference type="EMBL" id="JAIFTH010001303">
    <property type="protein sequence ID" value="KAG9508586.1"/>
    <property type="molecule type" value="Genomic_DNA"/>
</dbReference>
<dbReference type="PRINTS" id="PR02011">
    <property type="entry name" value="RCMTNCL1"/>
</dbReference>
<feature type="compositionally biased region" description="Basic residues" evidence="12">
    <location>
        <begin position="1"/>
        <end position="12"/>
    </location>
</feature>
<keyword evidence="9 11" id="KW-0694">RNA-binding</keyword>
<protein>
    <recommendedName>
        <fullName evidence="3">tRNA (cytosine(34)-C(5))-methyltransferase</fullName>
        <ecNumber evidence="3">2.1.1.203</ecNumber>
    </recommendedName>
</protein>
<evidence type="ECO:0000313" key="14">
    <source>
        <dbReference type="EMBL" id="KAG9508586.1"/>
    </source>
</evidence>
<dbReference type="PANTHER" id="PTHR22808">
    <property type="entry name" value="NCL1 YEAST -RELATED NOL1/NOP2/FMU SUN DOMAIN-CONTAINING"/>
    <property type="match status" value="1"/>
</dbReference>
<dbReference type="InterPro" id="IPR023267">
    <property type="entry name" value="RCMT"/>
</dbReference>
<dbReference type="Pfam" id="PF01189">
    <property type="entry name" value="Methyltr_RsmB-F"/>
    <property type="match status" value="1"/>
</dbReference>
<dbReference type="SUPFAM" id="SSF53335">
    <property type="entry name" value="S-adenosyl-L-methionine-dependent methyltransferases"/>
    <property type="match status" value="1"/>
</dbReference>
<comment type="similarity">
    <text evidence="2 11">Belongs to the class I-like SAM-binding methyltransferase superfamily. RsmB/NOP family.</text>
</comment>
<dbReference type="InterPro" id="IPR049560">
    <property type="entry name" value="MeTrfase_RsmB-F_NOP2_cat"/>
</dbReference>
<dbReference type="Pfam" id="PF25378">
    <property type="entry name" value="PUA_NSUN2"/>
    <property type="match status" value="1"/>
</dbReference>
<keyword evidence="8" id="KW-0819">tRNA processing</keyword>
<gene>
    <name evidence="14" type="primary">NSUN2</name>
    <name evidence="14" type="ORF">GZH46_02913</name>
</gene>
<evidence type="ECO:0000256" key="1">
    <source>
        <dbReference type="ARBA" id="ARBA00004123"/>
    </source>
</evidence>
<dbReference type="Proteomes" id="UP000825002">
    <property type="component" value="Unassembled WGS sequence"/>
</dbReference>
<dbReference type="PROSITE" id="PS51686">
    <property type="entry name" value="SAM_MT_RSMB_NOP"/>
    <property type="match status" value="1"/>
</dbReference>
<keyword evidence="10" id="KW-0539">Nucleus</keyword>
<name>A0ABQ7S5C1_9ACAR</name>
<comment type="caution">
    <text evidence="14">The sequence shown here is derived from an EMBL/GenBank/DDBJ whole genome shotgun (WGS) entry which is preliminary data.</text>
</comment>
<feature type="binding site" evidence="11">
    <location>
        <begin position="206"/>
        <end position="212"/>
    </location>
    <ligand>
        <name>S-adenosyl-L-methionine</name>
        <dbReference type="ChEBI" id="CHEBI:59789"/>
    </ligand>
</feature>
<keyword evidence="4" id="KW-0820">tRNA-binding</keyword>
<evidence type="ECO:0000256" key="6">
    <source>
        <dbReference type="ARBA" id="ARBA00022679"/>
    </source>
</evidence>
<evidence type="ECO:0000256" key="4">
    <source>
        <dbReference type="ARBA" id="ARBA00022555"/>
    </source>
</evidence>
<dbReference type="InterPro" id="IPR023270">
    <property type="entry name" value="RCMT_NCL1"/>
</dbReference>
<reference evidence="14 15" key="1">
    <citation type="submission" date="2020-10" db="EMBL/GenBank/DDBJ databases">
        <authorList>
            <person name="Klimov P.B."/>
            <person name="Dyachkov S.M."/>
            <person name="Chetverikov P.E."/>
        </authorList>
    </citation>
    <scope>NUCLEOTIDE SEQUENCE [LARGE SCALE GENOMIC DNA]</scope>
    <source>
        <strain evidence="14">BMOC 18-1129-001#AD2665</strain>
        <tissue evidence="14">Entire mites</tissue>
    </source>
</reference>
<accession>A0ABQ7S5C1</accession>
<evidence type="ECO:0000259" key="13">
    <source>
        <dbReference type="PROSITE" id="PS51686"/>
    </source>
</evidence>
<dbReference type="PROSITE" id="PS01153">
    <property type="entry name" value="NOL1_NOP2_SUN"/>
    <property type="match status" value="1"/>
</dbReference>
<feature type="compositionally biased region" description="Basic and acidic residues" evidence="12">
    <location>
        <begin position="13"/>
        <end position="29"/>
    </location>
</feature>
<feature type="region of interest" description="Disordered" evidence="12">
    <location>
        <begin position="1"/>
        <end position="30"/>
    </location>
</feature>
<evidence type="ECO:0000256" key="9">
    <source>
        <dbReference type="ARBA" id="ARBA00022884"/>
    </source>
</evidence>
<evidence type="ECO:0000313" key="15">
    <source>
        <dbReference type="Proteomes" id="UP000825002"/>
    </source>
</evidence>